<feature type="compositionally biased region" description="Low complexity" evidence="2">
    <location>
        <begin position="154"/>
        <end position="165"/>
    </location>
</feature>
<dbReference type="CDD" id="cd08204">
    <property type="entry name" value="ArfGap"/>
    <property type="match status" value="1"/>
</dbReference>
<protein>
    <submittedName>
        <fullName evidence="5">GTPase activating protein Ucp3</fullName>
    </submittedName>
</protein>
<dbReference type="GeneID" id="7051513"/>
<dbReference type="HOGENOM" id="CLU_421007_0_0_1"/>
<evidence type="ECO:0000313" key="5">
    <source>
        <dbReference type="EMBL" id="EEB09514.1"/>
    </source>
</evidence>
<dbReference type="InterPro" id="IPR037278">
    <property type="entry name" value="ARFGAP/RecO"/>
</dbReference>
<dbReference type="PANTHER" id="PTHR45705">
    <property type="entry name" value="FI20236P1"/>
    <property type="match status" value="1"/>
</dbReference>
<dbReference type="Pfam" id="PF24932">
    <property type="entry name" value="UBA_NBR1_C"/>
    <property type="match status" value="1"/>
</dbReference>
<dbReference type="RefSeq" id="XP_002175807.1">
    <property type="nucleotide sequence ID" value="XM_002175771.2"/>
</dbReference>
<dbReference type="STRING" id="402676.B6K7L0"/>
<dbReference type="Pfam" id="PF01412">
    <property type="entry name" value="ArfGap"/>
    <property type="match status" value="1"/>
</dbReference>
<dbReference type="GO" id="GO:0051523">
    <property type="term" value="P:cell growth mode switching, monopolar to bipolar"/>
    <property type="evidence" value="ECO:0007669"/>
    <property type="project" value="EnsemblFungi"/>
</dbReference>
<dbReference type="InterPro" id="IPR056893">
    <property type="entry name" value="UBA_Nbr1_C"/>
</dbReference>
<dbReference type="InterPro" id="IPR001164">
    <property type="entry name" value="ArfGAP_dom"/>
</dbReference>
<dbReference type="OrthoDB" id="10266696at2759"/>
<dbReference type="JaponicusDB" id="SJAG_04724">
    <property type="gene designation" value="ucp3"/>
</dbReference>
<keyword evidence="1" id="KW-0863">Zinc-finger</keyword>
<dbReference type="OMA" id="FEQMMAM"/>
<dbReference type="PROSITE" id="PS50115">
    <property type="entry name" value="ARFGAP"/>
    <property type="match status" value="1"/>
</dbReference>
<feature type="region of interest" description="Disordered" evidence="2">
    <location>
        <begin position="454"/>
        <end position="473"/>
    </location>
</feature>
<feature type="compositionally biased region" description="Low complexity" evidence="2">
    <location>
        <begin position="203"/>
        <end position="220"/>
    </location>
</feature>
<dbReference type="GO" id="GO:0005096">
    <property type="term" value="F:GTPase activator activity"/>
    <property type="evidence" value="ECO:0000318"/>
    <property type="project" value="GO_Central"/>
</dbReference>
<feature type="domain" description="UBA" evidence="3">
    <location>
        <begin position="160"/>
        <end position="201"/>
    </location>
</feature>
<evidence type="ECO:0000256" key="2">
    <source>
        <dbReference type="SAM" id="MobiDB-lite"/>
    </source>
</evidence>
<evidence type="ECO:0000259" key="3">
    <source>
        <dbReference type="PROSITE" id="PS50030"/>
    </source>
</evidence>
<dbReference type="Proteomes" id="UP000001744">
    <property type="component" value="Unassembled WGS sequence"/>
</dbReference>
<gene>
    <name evidence="6" type="primary">ucp3</name>
    <name evidence="5" type="ORF">SJAG_04724</name>
</gene>
<feature type="region of interest" description="Disordered" evidence="2">
    <location>
        <begin position="616"/>
        <end position="639"/>
    </location>
</feature>
<dbReference type="Gene3D" id="1.10.220.150">
    <property type="entry name" value="Arf GTPase activating protein"/>
    <property type="match status" value="1"/>
</dbReference>
<evidence type="ECO:0000313" key="7">
    <source>
        <dbReference type="Proteomes" id="UP000001744"/>
    </source>
</evidence>
<evidence type="ECO:0000259" key="4">
    <source>
        <dbReference type="PROSITE" id="PS50115"/>
    </source>
</evidence>
<keyword evidence="1" id="KW-0862">Zinc</keyword>
<dbReference type="InterPro" id="IPR051718">
    <property type="entry name" value="ARF_GTPase-activating"/>
</dbReference>
<dbReference type="InterPro" id="IPR038508">
    <property type="entry name" value="ArfGAP_dom_sf"/>
</dbReference>
<dbReference type="PROSITE" id="PS50030">
    <property type="entry name" value="UBA"/>
    <property type="match status" value="1"/>
</dbReference>
<dbReference type="GO" id="GO:0071944">
    <property type="term" value="C:cell periphery"/>
    <property type="evidence" value="ECO:0007669"/>
    <property type="project" value="EnsemblFungi"/>
</dbReference>
<dbReference type="Gene3D" id="1.10.8.10">
    <property type="entry name" value="DNA helicase RuvA subunit, C-terminal domain"/>
    <property type="match status" value="1"/>
</dbReference>
<dbReference type="SUPFAM" id="SSF46934">
    <property type="entry name" value="UBA-like"/>
    <property type="match status" value="1"/>
</dbReference>
<evidence type="ECO:0000256" key="1">
    <source>
        <dbReference type="PROSITE-ProRule" id="PRU00288"/>
    </source>
</evidence>
<reference evidence="5 7" key="1">
    <citation type="journal article" date="2011" name="Science">
        <title>Comparative functional genomics of the fission yeasts.</title>
        <authorList>
            <person name="Rhind N."/>
            <person name="Chen Z."/>
            <person name="Yassour M."/>
            <person name="Thompson D.A."/>
            <person name="Haas B.J."/>
            <person name="Habib N."/>
            <person name="Wapinski I."/>
            <person name="Roy S."/>
            <person name="Lin M.F."/>
            <person name="Heiman D.I."/>
            <person name="Young S.K."/>
            <person name="Furuya K."/>
            <person name="Guo Y."/>
            <person name="Pidoux A."/>
            <person name="Chen H.M."/>
            <person name="Robbertse B."/>
            <person name="Goldberg J.M."/>
            <person name="Aoki K."/>
            <person name="Bayne E.H."/>
            <person name="Berlin A.M."/>
            <person name="Desjardins C.A."/>
            <person name="Dobbs E."/>
            <person name="Dukaj L."/>
            <person name="Fan L."/>
            <person name="FitzGerald M.G."/>
            <person name="French C."/>
            <person name="Gujja S."/>
            <person name="Hansen K."/>
            <person name="Keifenheim D."/>
            <person name="Levin J.Z."/>
            <person name="Mosher R.A."/>
            <person name="Mueller C.A."/>
            <person name="Pfiffner J."/>
            <person name="Priest M."/>
            <person name="Russ C."/>
            <person name="Smialowska A."/>
            <person name="Swoboda P."/>
            <person name="Sykes S.M."/>
            <person name="Vaughn M."/>
            <person name="Vengrova S."/>
            <person name="Yoder R."/>
            <person name="Zeng Q."/>
            <person name="Allshire R."/>
            <person name="Baulcombe D."/>
            <person name="Birren B.W."/>
            <person name="Brown W."/>
            <person name="Ekwall K."/>
            <person name="Kellis M."/>
            <person name="Leatherwood J."/>
            <person name="Levin H."/>
            <person name="Margalit H."/>
            <person name="Martienssen R."/>
            <person name="Nieduszynski C.A."/>
            <person name="Spatafora J.W."/>
            <person name="Friedman N."/>
            <person name="Dalgaard J.Z."/>
            <person name="Baumann P."/>
            <person name="Niki H."/>
            <person name="Regev A."/>
            <person name="Nusbaum C."/>
        </authorList>
    </citation>
    <scope>NUCLEOTIDE SEQUENCE [LARGE SCALE GENOMIC DNA]</scope>
    <source>
        <strain evidence="7">yFS275 / FY16936</strain>
    </source>
</reference>
<keyword evidence="1" id="KW-0479">Metal-binding</keyword>
<accession>B6K7L0</accession>
<dbReference type="FunFam" id="1.10.220.150:FF:000026">
    <property type="entry name" value="GTPase activating protein for Arf, putative"/>
    <property type="match status" value="1"/>
</dbReference>
<dbReference type="VEuPathDB" id="FungiDB:SJAG_04724"/>
<evidence type="ECO:0000313" key="6">
    <source>
        <dbReference type="JaponicusDB" id="SJAG_04724"/>
    </source>
</evidence>
<organism evidence="5 7">
    <name type="scientific">Schizosaccharomyces japonicus (strain yFS275 / FY16936)</name>
    <name type="common">Fission yeast</name>
    <dbReference type="NCBI Taxonomy" id="402676"/>
    <lineage>
        <taxon>Eukaryota</taxon>
        <taxon>Fungi</taxon>
        <taxon>Dikarya</taxon>
        <taxon>Ascomycota</taxon>
        <taxon>Taphrinomycotina</taxon>
        <taxon>Schizosaccharomycetes</taxon>
        <taxon>Schizosaccharomycetales</taxon>
        <taxon>Schizosaccharomycetaceae</taxon>
        <taxon>Schizosaccharomyces</taxon>
    </lineage>
</organism>
<dbReference type="PANTHER" id="PTHR45705:SF12">
    <property type="entry name" value="UBA DOMAIN-CONTAINING PROTEIN 3"/>
    <property type="match status" value="1"/>
</dbReference>
<sequence>MSARRNEAVLRDLINSVPGNTYCADCFTKGVQWASWNIGVFLCLRCAGIHRKLGTHVSRVKSISLDEWTQEQVNTMREWGNERANRYWNPNPSKHPLPMTASYDDQAMERYIRDKYERKLFIDDAASRRVPPAPPSLPTRTTSVGSIAPPTNAPPSSSASSLEPALSSLDEMGFRDRSLNTQLLREFNNDLSRVIDRLVNLKTAPSSSSAPSTTLAKPSALKPSARLKRRGKNLHVHFIDGSKPGENLDESGETRAASPTLNPFEQMMAMANQGMVTAPGVETTSSPFFTAPVGPHQPLQPLRPSMTGPVPSQPLGSSFANENVGILSSPQQDVNTQQQQQQQASYGYDATQGVVPQMTGTSYMQPTSIPNNYYKRPMETAPVTNTYTGGNNSNNYSNGYSAYNASSNANEVQSSNAVEFPDMSKLYISEPPQQASVQQQDVPSAPPNNYLKPNMTGMPSSMPSPEPQTSATNYWQSGQTSSMVPQESNYYTAPSMSVPQNDNYGMMNQVYPQPTGMVQQPMQPQYSYGQTPMQQPMQPQMTPAVSISMSNGDWGYSYNNNPMQNQPMNYGSNMGYEQPQMNNGSYYPNVMSNGYMGMQPGMQTPGNMQQYMPASGMNQPNGMMPTNTGGAPQSSSTTGDAYIQSLMHGKH</sequence>
<feature type="compositionally biased region" description="Polar residues" evidence="2">
    <location>
        <begin position="457"/>
        <end position="473"/>
    </location>
</feature>
<dbReference type="AlphaFoldDB" id="B6K7L0"/>
<feature type="compositionally biased region" description="Basic residues" evidence="2">
    <location>
        <begin position="225"/>
        <end position="235"/>
    </location>
</feature>
<dbReference type="InterPro" id="IPR009060">
    <property type="entry name" value="UBA-like_sf"/>
</dbReference>
<dbReference type="EMBL" id="KE651168">
    <property type="protein sequence ID" value="EEB09514.1"/>
    <property type="molecule type" value="Genomic_DNA"/>
</dbReference>
<dbReference type="GO" id="GO:0008270">
    <property type="term" value="F:zinc ion binding"/>
    <property type="evidence" value="ECO:0007669"/>
    <property type="project" value="UniProtKB-KW"/>
</dbReference>
<dbReference type="eggNOG" id="KOG0703">
    <property type="taxonomic scope" value="Eukaryota"/>
</dbReference>
<feature type="region of interest" description="Disordered" evidence="2">
    <location>
        <begin position="203"/>
        <end position="260"/>
    </location>
</feature>
<dbReference type="SMART" id="SM00105">
    <property type="entry name" value="ArfGap"/>
    <property type="match status" value="1"/>
</dbReference>
<dbReference type="InterPro" id="IPR015940">
    <property type="entry name" value="UBA"/>
</dbReference>
<feature type="domain" description="Arf-GAP" evidence="4">
    <location>
        <begin position="7"/>
        <end position="129"/>
    </location>
</feature>
<dbReference type="PRINTS" id="PR00405">
    <property type="entry name" value="REVINTRACTNG"/>
</dbReference>
<feature type="region of interest" description="Disordered" evidence="2">
    <location>
        <begin position="127"/>
        <end position="165"/>
    </location>
</feature>
<name>B6K7L0_SCHJY</name>
<dbReference type="CDD" id="cd14319">
    <property type="entry name" value="UBA_NBR1"/>
    <property type="match status" value="1"/>
</dbReference>
<dbReference type="SUPFAM" id="SSF57863">
    <property type="entry name" value="ArfGap/RecO-like zinc finger"/>
    <property type="match status" value="1"/>
</dbReference>
<keyword evidence="7" id="KW-1185">Reference proteome</keyword>
<dbReference type="GO" id="GO:0005737">
    <property type="term" value="C:cytoplasm"/>
    <property type="evidence" value="ECO:0000318"/>
    <property type="project" value="GO_Central"/>
</dbReference>
<proteinExistence type="predicted"/>